<sequence>MDLNECEEMIDNSVDMDRMNRNVPEQGRQTHQVLQSTPLDLIETGKTLKVQAERPHLVSLGSGRLSTAITLLPLPEGKTTLGHGNTDINIQGPGVMSQHCYIENVGAVITLYPCGNQCSMDGLAVTKPVRLAQGCMLCFGQSSFFRFNHPEEALRMKSLMPGGSPGFTNTYKNHSETHGQLNGNHLPLHERSRPGAGTLVRSIEKDFQDIMNSLSMDDGQAEHCKKARHPIPQSAMLNGSSRSLVSTPTSPGALSVSSSYENTSPPYSPLSTPSMVSSPGACLDSANTRSNSYTHTVQAPVPQPRNFTSKNCSSNGGLKDQESARIQKALTETPSSPGANRRGDNTHGSTSGSSLVPGDLGRQVNTRFTSSSSASSSPRSSIGSSVQESSSSIQSLSRALLPPDSPQSSRRSVETSSIRELPPLSPSTSRRGILGVPVLPVALPSVSLSSRGRTVPDSPRLQRRTTAEEEVGNTRLHTRSPSPVSTLLKDQSGSKQKGGLSSAVGSQTGVSPLTSPRNQRKASREARQVPPRTRERKNSISEVSDKEEDLLEYHRWQREERMREQEMERLERQRLETILNLCAEYNKSDPPVGVDAGRVCLFPGMEEVSVRRPGPDPVSVPGQSSHRQRESEEDNLKEECSSTESQHQEHEDTSVLGQQERVYLEEERLRILARVDELKTRVTDLEQQIQESRQEAEMERALLQGERRAELDQVEAELEIINQLQLKLNEVENATQREKEKKVEALESATKRFEDLEFRQLERESGIEEEKETVGRQLLQEKAEYHRNVAKRKEKMAALEIQANQLGLQAAQDCERMAKDRTLALQMLHKEKERLSSLEKRYQSLTGGKNFSKPTSTKETQPAWSRPSIPRLDSERWYQEIMAAGQPSHSCPPPLPAKCLSSRKPMQMCKQDGETNGTLSGRNTPTKSLPDLSPAYLDIDSKRQLDLQSRGLYTCDDSRIRPMDHKLSHWGAPPSGAPMVHHSILHHQAPPAGESTYDTLSLESSDSVETSVSTGNNSACSPESNGLAGLRLEEMEKMLKEAQQEKARLVESREREVQARKQMLEAERRRREEVERRLLDETAHRQRLVEEEVKMREKQCSQARPMTRYLPIRKEEFDLRSHVESSGHSVDTCAYVIVTEKMCKGHLVKMGGKIKSWKKRWFVFDRLKRTFSYYVDKHETKLKGVIYFQAIEEVYYDHLRSATKSPNPSLTFCVKTHDRLYFMVAPSPEAMRIWMDVIVTGAEGYTQFMT</sequence>
<keyword evidence="1" id="KW-1185">Reference proteome</keyword>
<proteinExistence type="predicted"/>
<evidence type="ECO:0000313" key="1">
    <source>
        <dbReference type="Proteomes" id="UP000000437"/>
    </source>
</evidence>
<dbReference type="Proteomes" id="UP000000437">
    <property type="component" value="Chromosome 5"/>
</dbReference>
<name>A0AC58JPH2_DANRE</name>
<protein>
    <submittedName>
        <fullName evidence="2">Pleckstrin homology-like domain family B member 1 isoform X31</fullName>
    </submittedName>
</protein>
<evidence type="ECO:0000313" key="2">
    <source>
        <dbReference type="RefSeq" id="XP_073808351.1"/>
    </source>
</evidence>
<dbReference type="RefSeq" id="XP_073808351.1">
    <property type="nucleotide sequence ID" value="XM_073952250.1"/>
</dbReference>
<organism evidence="1 2">
    <name type="scientific">Danio rerio</name>
    <name type="common">Zebrafish</name>
    <name type="synonym">Brachydanio rerio</name>
    <dbReference type="NCBI Taxonomy" id="7955"/>
    <lineage>
        <taxon>Eukaryota</taxon>
        <taxon>Metazoa</taxon>
        <taxon>Chordata</taxon>
        <taxon>Craniata</taxon>
        <taxon>Vertebrata</taxon>
        <taxon>Euteleostomi</taxon>
        <taxon>Actinopterygii</taxon>
        <taxon>Neopterygii</taxon>
        <taxon>Teleostei</taxon>
        <taxon>Ostariophysi</taxon>
        <taxon>Cypriniformes</taxon>
        <taxon>Danionidae</taxon>
        <taxon>Danioninae</taxon>
        <taxon>Danio</taxon>
    </lineage>
</organism>
<accession>A0AC58JPH2</accession>
<gene>
    <name evidence="2" type="primary">phldb1a</name>
</gene>
<reference evidence="2" key="1">
    <citation type="submission" date="2025-08" db="UniProtKB">
        <authorList>
            <consortium name="RefSeq"/>
        </authorList>
    </citation>
    <scope>IDENTIFICATION</scope>
    <source>
        <strain evidence="2">Tuebingen</strain>
        <tissue evidence="2">Fibroblasts and whole tissue</tissue>
    </source>
</reference>